<feature type="compositionally biased region" description="Pro residues" evidence="1">
    <location>
        <begin position="1"/>
        <end position="11"/>
    </location>
</feature>
<dbReference type="Proteomes" id="UP000483672">
    <property type="component" value="Unassembled WGS sequence"/>
</dbReference>
<evidence type="ECO:0000313" key="3">
    <source>
        <dbReference type="EMBL" id="KAF3228566.1"/>
    </source>
</evidence>
<dbReference type="EMBL" id="WIWS01000004">
    <property type="protein sequence ID" value="KAF3228353.1"/>
    <property type="molecule type" value="Genomic_DNA"/>
</dbReference>
<evidence type="ECO:0000256" key="1">
    <source>
        <dbReference type="SAM" id="MobiDB-lite"/>
    </source>
</evidence>
<protein>
    <submittedName>
        <fullName evidence="2">Uncharacterized protein</fullName>
    </submittedName>
</protein>
<organism evidence="2 4">
    <name type="scientific">Orbilia oligospora</name>
    <name type="common">Nematode-trapping fungus</name>
    <name type="synonym">Arthrobotrys oligospora</name>
    <dbReference type="NCBI Taxonomy" id="2813651"/>
    <lineage>
        <taxon>Eukaryota</taxon>
        <taxon>Fungi</taxon>
        <taxon>Dikarya</taxon>
        <taxon>Ascomycota</taxon>
        <taxon>Pezizomycotina</taxon>
        <taxon>Orbiliomycetes</taxon>
        <taxon>Orbiliales</taxon>
        <taxon>Orbiliaceae</taxon>
        <taxon>Orbilia</taxon>
    </lineage>
</organism>
<reference evidence="4 5" key="1">
    <citation type="submission" date="2019-06" db="EMBL/GenBank/DDBJ databases">
        <authorList>
            <person name="Palmer J.M."/>
        </authorList>
    </citation>
    <scope>NUCLEOTIDE SEQUENCE [LARGE SCALE GENOMIC DNA]</scope>
    <source>
        <strain evidence="2 4">TWF106</strain>
        <strain evidence="3 5">TWF191</strain>
    </source>
</reference>
<evidence type="ECO:0000313" key="4">
    <source>
        <dbReference type="Proteomes" id="UP000472727"/>
    </source>
</evidence>
<comment type="caution">
    <text evidence="2">The sequence shown here is derived from an EMBL/GenBank/DDBJ whole genome shotgun (WGS) entry which is preliminary data.</text>
</comment>
<name>A0A6G1MBZ1_ORBOL</name>
<feature type="region of interest" description="Disordered" evidence="1">
    <location>
        <begin position="1"/>
        <end position="22"/>
    </location>
</feature>
<accession>A0A6G1MBZ1</accession>
<sequence length="132" mass="14630">MEAGPDLPPSGPGSRGSEERRPIRRLFQISNLSRPGASEPIFVDGDLGRENVLFKGGETFESALGVLKANLSKVGSLSNRKAIFYYCRGQVGEDPHFFEFKGDLCIMEVRTKLDYQNFVQVRIIDGAFSLSK</sequence>
<evidence type="ECO:0000313" key="5">
    <source>
        <dbReference type="Proteomes" id="UP000483672"/>
    </source>
</evidence>
<dbReference type="Proteomes" id="UP000472727">
    <property type="component" value="Unassembled WGS sequence"/>
</dbReference>
<proteinExistence type="predicted"/>
<gene>
    <name evidence="2" type="ORF">TWF106_007385</name>
    <name evidence="3" type="ORF">TWF191_002422</name>
</gene>
<dbReference type="AlphaFoldDB" id="A0A6G1MBZ1"/>
<evidence type="ECO:0000313" key="2">
    <source>
        <dbReference type="EMBL" id="KAF3228353.1"/>
    </source>
</evidence>
<dbReference type="EMBL" id="WIPF01000015">
    <property type="protein sequence ID" value="KAF3228566.1"/>
    <property type="molecule type" value="Genomic_DNA"/>
</dbReference>